<dbReference type="SUPFAM" id="SSF56436">
    <property type="entry name" value="C-type lectin-like"/>
    <property type="match status" value="1"/>
</dbReference>
<organism evidence="4 5">
    <name type="scientific">Clarias magur</name>
    <name type="common">Asian catfish</name>
    <name type="synonym">Macropteronotus magur</name>
    <dbReference type="NCBI Taxonomy" id="1594786"/>
    <lineage>
        <taxon>Eukaryota</taxon>
        <taxon>Metazoa</taxon>
        <taxon>Chordata</taxon>
        <taxon>Craniata</taxon>
        <taxon>Vertebrata</taxon>
        <taxon>Euteleostomi</taxon>
        <taxon>Actinopterygii</taxon>
        <taxon>Neopterygii</taxon>
        <taxon>Teleostei</taxon>
        <taxon>Ostariophysi</taxon>
        <taxon>Siluriformes</taxon>
        <taxon>Clariidae</taxon>
        <taxon>Clarias</taxon>
    </lineage>
</organism>
<dbReference type="Gene3D" id="3.10.100.10">
    <property type="entry name" value="Mannose-Binding Protein A, subunit A"/>
    <property type="match status" value="1"/>
</dbReference>
<sequence>NRCYKVTTVFLVLLCVLLLSGGTVLWIKYNTVTTERKQLLQTTAELQSGLLRLGWRFFKSSIYYKTTEEKNWNDTRKHCKDRGADLVIINSREEQEFLTEYFGRNEAWIGLTDIAREDEFKWVDGSPLTTV</sequence>
<dbReference type="InterPro" id="IPR050828">
    <property type="entry name" value="C-type_lectin/matrix_domain"/>
</dbReference>
<dbReference type="PANTHER" id="PTHR45710:SF8">
    <property type="entry name" value="RERATING FAMILY MEMBER 4"/>
    <property type="match status" value="1"/>
</dbReference>
<dbReference type="PANTHER" id="PTHR45710">
    <property type="entry name" value="C-TYPE LECTIN DOMAIN-CONTAINING PROTEIN 180"/>
    <property type="match status" value="1"/>
</dbReference>
<evidence type="ECO:0000259" key="3">
    <source>
        <dbReference type="PROSITE" id="PS50041"/>
    </source>
</evidence>
<proteinExistence type="predicted"/>
<comment type="caution">
    <text evidence="4">The sequence shown here is derived from an EMBL/GenBank/DDBJ whole genome shotgun (WGS) entry which is preliminary data.</text>
</comment>
<accession>A0A8J4X2T1</accession>
<gene>
    <name evidence="4" type="ORF">DAT39_018549</name>
</gene>
<keyword evidence="2" id="KW-0812">Transmembrane</keyword>
<dbReference type="InterPro" id="IPR001304">
    <property type="entry name" value="C-type_lectin-like"/>
</dbReference>
<feature type="non-terminal residue" evidence="4">
    <location>
        <position position="131"/>
    </location>
</feature>
<keyword evidence="2" id="KW-0472">Membrane</keyword>
<dbReference type="PROSITE" id="PS50041">
    <property type="entry name" value="C_TYPE_LECTIN_2"/>
    <property type="match status" value="1"/>
</dbReference>
<feature type="non-terminal residue" evidence="4">
    <location>
        <position position="1"/>
    </location>
</feature>
<dbReference type="Pfam" id="PF00059">
    <property type="entry name" value="Lectin_C"/>
    <property type="match status" value="1"/>
</dbReference>
<name>A0A8J4X2T1_CLAMG</name>
<keyword evidence="2" id="KW-1133">Transmembrane helix</keyword>
<evidence type="ECO:0000256" key="2">
    <source>
        <dbReference type="SAM" id="Phobius"/>
    </source>
</evidence>
<comment type="subcellular location">
    <subcellularLocation>
        <location evidence="1">Cell membrane</location>
        <topology evidence="1">Single-pass type II membrane protein</topology>
    </subcellularLocation>
</comment>
<dbReference type="GO" id="GO:0005886">
    <property type="term" value="C:plasma membrane"/>
    <property type="evidence" value="ECO:0007669"/>
    <property type="project" value="UniProtKB-SubCell"/>
</dbReference>
<evidence type="ECO:0000256" key="1">
    <source>
        <dbReference type="ARBA" id="ARBA00004401"/>
    </source>
</evidence>
<reference evidence="4" key="1">
    <citation type="submission" date="2020-07" db="EMBL/GenBank/DDBJ databases">
        <title>Clarias magur genome sequencing, assembly and annotation.</title>
        <authorList>
            <person name="Kushwaha B."/>
            <person name="Kumar R."/>
            <person name="Das P."/>
            <person name="Joshi C.G."/>
            <person name="Kumar D."/>
            <person name="Nagpure N.S."/>
            <person name="Pandey M."/>
            <person name="Agarwal S."/>
            <person name="Srivastava S."/>
            <person name="Singh M."/>
            <person name="Sahoo L."/>
            <person name="Jayasankar P."/>
            <person name="Meher P.K."/>
            <person name="Koringa P.G."/>
            <person name="Iquebal M.A."/>
            <person name="Das S.P."/>
            <person name="Bit A."/>
            <person name="Patnaik S."/>
            <person name="Patel N."/>
            <person name="Shah T.M."/>
            <person name="Hinsu A."/>
            <person name="Jena J.K."/>
        </authorList>
    </citation>
    <scope>NUCLEOTIDE SEQUENCE</scope>
    <source>
        <strain evidence="4">CIFAMagur01</strain>
        <tissue evidence="4">Testis</tissue>
    </source>
</reference>
<feature type="transmembrane region" description="Helical" evidence="2">
    <location>
        <begin position="6"/>
        <end position="27"/>
    </location>
</feature>
<evidence type="ECO:0000313" key="5">
    <source>
        <dbReference type="Proteomes" id="UP000727407"/>
    </source>
</evidence>
<dbReference type="OrthoDB" id="6133475at2759"/>
<keyword evidence="5" id="KW-1185">Reference proteome</keyword>
<dbReference type="InterPro" id="IPR016187">
    <property type="entry name" value="CTDL_fold"/>
</dbReference>
<feature type="domain" description="C-type lectin" evidence="3">
    <location>
        <begin position="58"/>
        <end position="131"/>
    </location>
</feature>
<evidence type="ECO:0000313" key="4">
    <source>
        <dbReference type="EMBL" id="KAF5891738.1"/>
    </source>
</evidence>
<dbReference type="InterPro" id="IPR016186">
    <property type="entry name" value="C-type_lectin-like/link_sf"/>
</dbReference>
<dbReference type="Proteomes" id="UP000727407">
    <property type="component" value="Unassembled WGS sequence"/>
</dbReference>
<protein>
    <submittedName>
        <fullName evidence="4">C-type lectin domain family 4 member E-like isoform X1</fullName>
    </submittedName>
</protein>
<dbReference type="EMBL" id="QNUK01000557">
    <property type="protein sequence ID" value="KAF5891738.1"/>
    <property type="molecule type" value="Genomic_DNA"/>
</dbReference>
<dbReference type="AlphaFoldDB" id="A0A8J4X2T1"/>